<evidence type="ECO:0000256" key="4">
    <source>
        <dbReference type="SAM" id="Phobius"/>
    </source>
</evidence>
<feature type="region of interest" description="Disordered" evidence="3">
    <location>
        <begin position="231"/>
        <end position="268"/>
    </location>
</feature>
<dbReference type="GO" id="GO:0005886">
    <property type="term" value="C:plasma membrane"/>
    <property type="evidence" value="ECO:0007669"/>
    <property type="project" value="TreeGrafter"/>
</dbReference>
<evidence type="ECO:0000313" key="6">
    <source>
        <dbReference type="Proteomes" id="UP001279410"/>
    </source>
</evidence>
<evidence type="ECO:0000313" key="5">
    <source>
        <dbReference type="EMBL" id="GLD61844.1"/>
    </source>
</evidence>
<protein>
    <submittedName>
        <fullName evidence="5">Major facilitator superfamily domain-containing protein 12-like protein</fullName>
    </submittedName>
</protein>
<feature type="transmembrane region" description="Helical" evidence="4">
    <location>
        <begin position="88"/>
        <end position="106"/>
    </location>
</feature>
<dbReference type="AlphaFoldDB" id="A0AAD3R972"/>
<dbReference type="Gene3D" id="1.20.1250.20">
    <property type="entry name" value="MFS general substrate transporter like domains"/>
    <property type="match status" value="1"/>
</dbReference>
<dbReference type="InterPro" id="IPR036259">
    <property type="entry name" value="MFS_trans_sf"/>
</dbReference>
<evidence type="ECO:0000256" key="3">
    <source>
        <dbReference type="SAM" id="MobiDB-lite"/>
    </source>
</evidence>
<gene>
    <name evidence="5" type="ORF">AKAME5_001361800</name>
</gene>
<dbReference type="GO" id="GO:0008643">
    <property type="term" value="P:carbohydrate transport"/>
    <property type="evidence" value="ECO:0007669"/>
    <property type="project" value="InterPro"/>
</dbReference>
<dbReference type="GO" id="GO:0043474">
    <property type="term" value="P:pigment metabolic process involved in pigmentation"/>
    <property type="evidence" value="ECO:0007669"/>
    <property type="project" value="TreeGrafter"/>
</dbReference>
<feature type="transmembrane region" description="Helical" evidence="4">
    <location>
        <begin position="118"/>
        <end position="138"/>
    </location>
</feature>
<keyword evidence="4" id="KW-0472">Membrane</keyword>
<keyword evidence="4" id="KW-0812">Transmembrane</keyword>
<dbReference type="SUPFAM" id="SSF103473">
    <property type="entry name" value="MFS general substrate transporter"/>
    <property type="match status" value="1"/>
</dbReference>
<comment type="similarity">
    <text evidence="2">Belongs to the major facilitator superfamily.</text>
</comment>
<dbReference type="GO" id="GO:0015293">
    <property type="term" value="F:symporter activity"/>
    <property type="evidence" value="ECO:0007669"/>
    <property type="project" value="InterPro"/>
</dbReference>
<feature type="transmembrane region" description="Helical" evidence="4">
    <location>
        <begin position="50"/>
        <end position="68"/>
    </location>
</feature>
<accession>A0AAD3R972</accession>
<dbReference type="Proteomes" id="UP001279410">
    <property type="component" value="Unassembled WGS sequence"/>
</dbReference>
<name>A0AAD3R972_LATJO</name>
<evidence type="ECO:0000256" key="2">
    <source>
        <dbReference type="ARBA" id="ARBA00008335"/>
    </source>
</evidence>
<dbReference type="InterPro" id="IPR039672">
    <property type="entry name" value="MFS_2"/>
</dbReference>
<comment type="caution">
    <text evidence="5">The sequence shown here is derived from an EMBL/GenBank/DDBJ whole genome shotgun (WGS) entry which is preliminary data.</text>
</comment>
<proteinExistence type="inferred from homology"/>
<dbReference type="FunFam" id="1.20.1250.20:FF:000219">
    <property type="entry name" value="major facilitator superfamily domain-containing protein 12 isoform X3"/>
    <property type="match status" value="1"/>
</dbReference>
<sequence length="268" mass="29589">MSDTERPLPALRKLSYAVGHFLNDLCASMWFTYLLVFYHSVLGFRNTNAGVLLLVGQIADGICTPLIGYESDRTPGCGNYGKRKTWHLVGTLSVVLSFSFIFNQCLGCDSLTPQWASLTYFIPFIIVFQFGWAATQISHLSLIPELVTCEHAKVELTAYRYAFTVIANITVYAVAYLLFHVQASGDDDPLGDVLGPVDIPIFRNLGVDCAGHRPLFSIFFHLGTTGRGLELEEARGGRGGRGWSRRRREEGGSRGPASRRAKTSSSLQ</sequence>
<organism evidence="5 6">
    <name type="scientific">Lates japonicus</name>
    <name type="common">Japanese lates</name>
    <dbReference type="NCBI Taxonomy" id="270547"/>
    <lineage>
        <taxon>Eukaryota</taxon>
        <taxon>Metazoa</taxon>
        <taxon>Chordata</taxon>
        <taxon>Craniata</taxon>
        <taxon>Vertebrata</taxon>
        <taxon>Euteleostomi</taxon>
        <taxon>Actinopterygii</taxon>
        <taxon>Neopterygii</taxon>
        <taxon>Teleostei</taxon>
        <taxon>Neoteleostei</taxon>
        <taxon>Acanthomorphata</taxon>
        <taxon>Carangaria</taxon>
        <taxon>Carangaria incertae sedis</taxon>
        <taxon>Centropomidae</taxon>
        <taxon>Lates</taxon>
    </lineage>
</organism>
<comment type="subcellular location">
    <subcellularLocation>
        <location evidence="1">Membrane</location>
        <topology evidence="1">Multi-pass membrane protein</topology>
    </subcellularLocation>
</comment>
<dbReference type="GO" id="GO:0048021">
    <property type="term" value="P:regulation of melanin biosynthetic process"/>
    <property type="evidence" value="ECO:0007669"/>
    <property type="project" value="TreeGrafter"/>
</dbReference>
<feature type="transmembrane region" description="Helical" evidence="4">
    <location>
        <begin position="20"/>
        <end position="38"/>
    </location>
</feature>
<dbReference type="PANTHER" id="PTHR11328">
    <property type="entry name" value="MAJOR FACILITATOR SUPERFAMILY DOMAIN-CONTAINING PROTEIN"/>
    <property type="match status" value="1"/>
</dbReference>
<dbReference type="EMBL" id="BRZM01000048">
    <property type="protein sequence ID" value="GLD61844.1"/>
    <property type="molecule type" value="Genomic_DNA"/>
</dbReference>
<feature type="transmembrane region" description="Helical" evidence="4">
    <location>
        <begin position="158"/>
        <end position="179"/>
    </location>
</feature>
<keyword evidence="4" id="KW-1133">Transmembrane helix</keyword>
<evidence type="ECO:0000256" key="1">
    <source>
        <dbReference type="ARBA" id="ARBA00004141"/>
    </source>
</evidence>
<dbReference type="Pfam" id="PF13347">
    <property type="entry name" value="MFS_2"/>
    <property type="match status" value="1"/>
</dbReference>
<keyword evidence="6" id="KW-1185">Reference proteome</keyword>
<dbReference type="PANTHER" id="PTHR11328:SF28">
    <property type="entry name" value="MAJOR FACILITATOR SUPERFAMILY DOMAIN-CONTAINING PROTEIN 12"/>
    <property type="match status" value="1"/>
</dbReference>
<reference evidence="5" key="1">
    <citation type="submission" date="2022-08" db="EMBL/GenBank/DDBJ databases">
        <title>Genome sequencing of akame (Lates japonicus).</title>
        <authorList>
            <person name="Hashiguchi Y."/>
            <person name="Takahashi H."/>
        </authorList>
    </citation>
    <scope>NUCLEOTIDE SEQUENCE</scope>
    <source>
        <strain evidence="5">Kochi</strain>
    </source>
</reference>